<evidence type="ECO:0000313" key="2">
    <source>
        <dbReference type="Proteomes" id="UP000247810"/>
    </source>
</evidence>
<evidence type="ECO:0000313" key="1">
    <source>
        <dbReference type="EMBL" id="PYH91667.1"/>
    </source>
</evidence>
<sequence>MRAMAEEQACDQPRLHDLPVSVSVSVSCLLSPVGWPPDRNLDHIPYLTPCSVSVPSSTTHLVDIEGIQSLLTTYGRQSVSTYLRTREALGQLRWLLAIADPPGWTICDLPLRNCSGGWVHVFPIPWISFW</sequence>
<gene>
    <name evidence="1" type="ORF">BO71DRAFT_401186</name>
</gene>
<dbReference type="AlphaFoldDB" id="A0A319DBH9"/>
<reference evidence="1 2" key="1">
    <citation type="submission" date="2018-02" db="EMBL/GenBank/DDBJ databases">
        <title>The genomes of Aspergillus section Nigri reveals drivers in fungal speciation.</title>
        <authorList>
            <consortium name="DOE Joint Genome Institute"/>
            <person name="Vesth T.C."/>
            <person name="Nybo J."/>
            <person name="Theobald S."/>
            <person name="Brandl J."/>
            <person name="Frisvad J.C."/>
            <person name="Nielsen K.F."/>
            <person name="Lyhne E.K."/>
            <person name="Kogle M.E."/>
            <person name="Kuo A."/>
            <person name="Riley R."/>
            <person name="Clum A."/>
            <person name="Nolan M."/>
            <person name="Lipzen A."/>
            <person name="Salamov A."/>
            <person name="Henrissat B."/>
            <person name="Wiebenga A."/>
            <person name="De vries R.P."/>
            <person name="Grigoriev I.V."/>
            <person name="Mortensen U.H."/>
            <person name="Andersen M.R."/>
            <person name="Baker S.E."/>
        </authorList>
    </citation>
    <scope>NUCLEOTIDE SEQUENCE [LARGE SCALE GENOMIC DNA]</scope>
    <source>
        <strain evidence="1 2">CBS 707.79</strain>
    </source>
</reference>
<dbReference type="VEuPathDB" id="FungiDB:BO71DRAFT_401186"/>
<keyword evidence="2" id="KW-1185">Reference proteome</keyword>
<protein>
    <submittedName>
        <fullName evidence="1">Uncharacterized protein</fullName>
    </submittedName>
</protein>
<dbReference type="Proteomes" id="UP000247810">
    <property type="component" value="Unassembled WGS sequence"/>
</dbReference>
<dbReference type="EMBL" id="KZ825938">
    <property type="protein sequence ID" value="PYH91667.1"/>
    <property type="molecule type" value="Genomic_DNA"/>
</dbReference>
<accession>A0A319DBH9</accession>
<proteinExistence type="predicted"/>
<name>A0A319DBH9_9EURO</name>
<dbReference type="PROSITE" id="PS51257">
    <property type="entry name" value="PROKAR_LIPOPROTEIN"/>
    <property type="match status" value="1"/>
</dbReference>
<organism evidence="1 2">
    <name type="scientific">Aspergillus ellipticus CBS 707.79</name>
    <dbReference type="NCBI Taxonomy" id="1448320"/>
    <lineage>
        <taxon>Eukaryota</taxon>
        <taxon>Fungi</taxon>
        <taxon>Dikarya</taxon>
        <taxon>Ascomycota</taxon>
        <taxon>Pezizomycotina</taxon>
        <taxon>Eurotiomycetes</taxon>
        <taxon>Eurotiomycetidae</taxon>
        <taxon>Eurotiales</taxon>
        <taxon>Aspergillaceae</taxon>
        <taxon>Aspergillus</taxon>
        <taxon>Aspergillus subgen. Circumdati</taxon>
    </lineage>
</organism>